<dbReference type="EMBL" id="MT144703">
    <property type="protein sequence ID" value="QJH97817.1"/>
    <property type="molecule type" value="Genomic_DNA"/>
</dbReference>
<reference evidence="1" key="1">
    <citation type="submission" date="2020-03" db="EMBL/GenBank/DDBJ databases">
        <title>The deep terrestrial virosphere.</title>
        <authorList>
            <person name="Holmfeldt K."/>
            <person name="Nilsson E."/>
            <person name="Simone D."/>
            <person name="Lopez-Fernandez M."/>
            <person name="Wu X."/>
            <person name="de Brujin I."/>
            <person name="Lundin D."/>
            <person name="Andersson A."/>
            <person name="Bertilsson S."/>
            <person name="Dopson M."/>
        </authorList>
    </citation>
    <scope>NUCLEOTIDE SEQUENCE</scope>
    <source>
        <strain evidence="4">MM415A00131</strain>
        <strain evidence="2">MM415B00138</strain>
        <strain evidence="1">TM448A06050</strain>
        <strain evidence="3">TM448B01094</strain>
    </source>
</reference>
<sequence>MLTFDEILLKEPRLIGVIHQAYEFKEDLGKGEIARNKFWYKVLKPQMIQLIGFGSKNKELQSTDTYELVYRFFIELLKI</sequence>
<dbReference type="EMBL" id="MT144546">
    <property type="protein sequence ID" value="QJA54880.1"/>
    <property type="molecule type" value="Genomic_DNA"/>
</dbReference>
<evidence type="ECO:0000313" key="3">
    <source>
        <dbReference type="EMBL" id="QJH97817.1"/>
    </source>
</evidence>
<dbReference type="AlphaFoldDB" id="A0A6H2A614"/>
<accession>A0A6H2A614</accession>
<evidence type="ECO:0000313" key="2">
    <source>
        <dbReference type="EMBL" id="QJA67985.1"/>
    </source>
</evidence>
<proteinExistence type="predicted"/>
<evidence type="ECO:0000313" key="1">
    <source>
        <dbReference type="EMBL" id="QJA54880.1"/>
    </source>
</evidence>
<gene>
    <name evidence="4" type="ORF">MM415A00131_0060</name>
    <name evidence="2" type="ORF">MM415B00138_0035</name>
    <name evidence="1" type="ORF">TM448A06050_0011</name>
    <name evidence="3" type="ORF">TM448B01094_0012</name>
</gene>
<name>A0A6H2A614_9ZZZZ</name>
<dbReference type="EMBL" id="MT141578">
    <property type="protein sequence ID" value="QJA67985.1"/>
    <property type="molecule type" value="Genomic_DNA"/>
</dbReference>
<dbReference type="EMBL" id="MT145193">
    <property type="protein sequence ID" value="QJI05042.1"/>
    <property type="molecule type" value="Genomic_DNA"/>
</dbReference>
<evidence type="ECO:0000313" key="4">
    <source>
        <dbReference type="EMBL" id="QJI05042.1"/>
    </source>
</evidence>
<protein>
    <submittedName>
        <fullName evidence="1">Uncharacterized protein</fullName>
    </submittedName>
</protein>
<organism evidence="1">
    <name type="scientific">viral metagenome</name>
    <dbReference type="NCBI Taxonomy" id="1070528"/>
    <lineage>
        <taxon>unclassified sequences</taxon>
        <taxon>metagenomes</taxon>
        <taxon>organismal metagenomes</taxon>
    </lineage>
</organism>